<feature type="domain" description="MnmC-like methyltransferase" evidence="1">
    <location>
        <begin position="129"/>
        <end position="225"/>
    </location>
</feature>
<dbReference type="InterPro" id="IPR008471">
    <property type="entry name" value="MnmC-like_methylTransf"/>
</dbReference>
<organism evidence="2 3">
    <name type="scientific">Helicobacter mastomyrinus</name>
    <dbReference type="NCBI Taxonomy" id="287948"/>
    <lineage>
        <taxon>Bacteria</taxon>
        <taxon>Pseudomonadati</taxon>
        <taxon>Campylobacterota</taxon>
        <taxon>Epsilonproteobacteria</taxon>
        <taxon>Campylobacterales</taxon>
        <taxon>Helicobacteraceae</taxon>
        <taxon>Helicobacter</taxon>
    </lineage>
</organism>
<evidence type="ECO:0000313" key="2">
    <source>
        <dbReference type="EMBL" id="XAM18489.1"/>
    </source>
</evidence>
<dbReference type="RefSeq" id="WP_343353857.1">
    <property type="nucleotide sequence ID" value="NZ_CP145316.1"/>
</dbReference>
<evidence type="ECO:0000313" key="3">
    <source>
        <dbReference type="Proteomes" id="UP001434737"/>
    </source>
</evidence>
<gene>
    <name evidence="2" type="ORF">V3I05_02075</name>
</gene>
<dbReference type="InterPro" id="IPR029063">
    <property type="entry name" value="SAM-dependent_MTases_sf"/>
</dbReference>
<evidence type="ECO:0000259" key="1">
    <source>
        <dbReference type="Pfam" id="PF05430"/>
    </source>
</evidence>
<dbReference type="EMBL" id="CP145316">
    <property type="protein sequence ID" value="XAM18489.1"/>
    <property type="molecule type" value="Genomic_DNA"/>
</dbReference>
<dbReference type="Gene3D" id="3.40.50.150">
    <property type="entry name" value="Vaccinia Virus protein VP39"/>
    <property type="match status" value="1"/>
</dbReference>
<dbReference type="PANTHER" id="PTHR39963">
    <property type="entry name" value="SLL0983 PROTEIN"/>
    <property type="match status" value="1"/>
</dbReference>
<keyword evidence="2" id="KW-0808">Transferase</keyword>
<accession>A0ABZ3F7V2</accession>
<keyword evidence="2" id="KW-0489">Methyltransferase</keyword>
<sequence length="258" mass="29436">MDKNHWLRESSDGSLSAYNEAFGECYHSLRDGALNESLYKHVYPALQHIQSVFLELPHILCALDICFGLGYNSFALIATLAQRGYKGKLRIYSPEQDSAIFSALRDFAYPPLMSAYHNEIDKIFCFFAQSLCNVISMYAFKIEDMECEMYIYKGDALDMLNSLPQEAFHIIFQDAFSPKKNPALWSETYFCSLYKLLHSQGIITTYSQSKAIRQNAYRAGLRVYNYESGIVRGGSVMGKDDIRLSSLNGFMIQNKDDL</sequence>
<dbReference type="GO" id="GO:0032259">
    <property type="term" value="P:methylation"/>
    <property type="evidence" value="ECO:0007669"/>
    <property type="project" value="UniProtKB-KW"/>
</dbReference>
<proteinExistence type="predicted"/>
<protein>
    <submittedName>
        <fullName evidence="2">MnmC family methyltransferase</fullName>
    </submittedName>
</protein>
<dbReference type="Pfam" id="PF05430">
    <property type="entry name" value="Methyltransf_30"/>
    <property type="match status" value="1"/>
</dbReference>
<dbReference type="Proteomes" id="UP001434737">
    <property type="component" value="Chromosome"/>
</dbReference>
<dbReference type="GO" id="GO:0008168">
    <property type="term" value="F:methyltransferase activity"/>
    <property type="evidence" value="ECO:0007669"/>
    <property type="project" value="UniProtKB-KW"/>
</dbReference>
<dbReference type="SUPFAM" id="SSF53335">
    <property type="entry name" value="S-adenosyl-L-methionine-dependent methyltransferases"/>
    <property type="match status" value="1"/>
</dbReference>
<dbReference type="PANTHER" id="PTHR39963:SF1">
    <property type="entry name" value="MNMC-LIKE METHYLTRANSFERASE DOMAIN-CONTAINING PROTEIN"/>
    <property type="match status" value="1"/>
</dbReference>
<name>A0ABZ3F7V2_9HELI</name>
<reference evidence="2 3" key="1">
    <citation type="submission" date="2024-02" db="EMBL/GenBank/DDBJ databases">
        <title>Genome and pathogenicity analysis of Helicobacter mastomyrinus isolated from mice.</title>
        <authorList>
            <person name="Zhu L."/>
        </authorList>
    </citation>
    <scope>NUCLEOTIDE SEQUENCE [LARGE SCALE GENOMIC DNA]</scope>
    <source>
        <strain evidence="2 3">Hm-17</strain>
    </source>
</reference>
<keyword evidence="3" id="KW-1185">Reference proteome</keyword>